<sequence>MSPSHADIAVSFGRAVRDRDFDDAVALFGPEKIQLVDEIRARHNLPLGDDLEFFLRRLRCAVRALNGDIKSVSARQMNETDEMVTVLLTFECEDSRQELSVEFDRDGNAVNLSSPDRYTPPSYADASDFEEYSITLDAEGTELDAIATVPTSSESVPVAVLVPGAGEIDKNATVGPNKLFQDIAWGLATENIATLRYDKREAVTEIPEEKRTLENLYFTDGVRAAQRAAKRVDTDSVVFVGHSQGGRCAFEMARQYGDAGGVAALDPPVIKPLEGDGQQLRNLLKIDGLVPPHFEQAVKNYRTQKEQFHSQSADNQPSVFLNSMWNYDQFETAASLSTPLLLYEMELNRQAPAEKRERWREVLSNDRDTIHRGSELNHNCQRGEQPRSILEPVLFHKNVDKRVITDLADWIFAST</sequence>
<keyword evidence="1" id="KW-0378">Hydrolase</keyword>
<dbReference type="RefSeq" id="WP_267637199.1">
    <property type="nucleotide sequence ID" value="NZ_JAODIY010000009.1"/>
</dbReference>
<dbReference type="EC" id="3.1.-.-" evidence="1"/>
<dbReference type="SUPFAM" id="SSF53474">
    <property type="entry name" value="alpha/beta-Hydrolases"/>
    <property type="match status" value="1"/>
</dbReference>
<dbReference type="PANTHER" id="PTHR43265:SF1">
    <property type="entry name" value="ESTERASE ESTD"/>
    <property type="match status" value="1"/>
</dbReference>
<reference evidence="1 2" key="1">
    <citation type="journal article" date="2014" name="Int. J. Syst. Evol. Microbiol.">
        <title>Complete genome sequence of Corynebacterium casei LMG S-19264T (=DSM 44701T), isolated from a smear-ripened cheese.</title>
        <authorList>
            <consortium name="US DOE Joint Genome Institute (JGI-PGF)"/>
            <person name="Walter F."/>
            <person name="Albersmeier A."/>
            <person name="Kalinowski J."/>
            <person name="Ruckert C."/>
        </authorList>
    </citation>
    <scope>NUCLEOTIDE SEQUENCE [LARGE SCALE GENOMIC DNA]</scope>
    <source>
        <strain evidence="1 2">CGMCC 4.7215</strain>
    </source>
</reference>
<protein>
    <submittedName>
        <fullName evidence="1">Dienelactone hydrolase family protein</fullName>
        <ecNumber evidence="1">3.1.-.-</ecNumber>
    </submittedName>
</protein>
<evidence type="ECO:0000313" key="2">
    <source>
        <dbReference type="Proteomes" id="UP001596414"/>
    </source>
</evidence>
<accession>A0ABD5XAL5</accession>
<proteinExistence type="predicted"/>
<comment type="caution">
    <text evidence="1">The sequence shown here is derived from an EMBL/GenBank/DDBJ whole genome shotgun (WGS) entry which is preliminary data.</text>
</comment>
<dbReference type="Gene3D" id="3.40.50.1820">
    <property type="entry name" value="alpha/beta hydrolase"/>
    <property type="match status" value="1"/>
</dbReference>
<dbReference type="InterPro" id="IPR029058">
    <property type="entry name" value="AB_hydrolase_fold"/>
</dbReference>
<dbReference type="AlphaFoldDB" id="A0ABD5XAL5"/>
<organism evidence="1 2">
    <name type="scientific">Halovenus rubra</name>
    <dbReference type="NCBI Taxonomy" id="869890"/>
    <lineage>
        <taxon>Archaea</taxon>
        <taxon>Methanobacteriati</taxon>
        <taxon>Methanobacteriota</taxon>
        <taxon>Stenosarchaea group</taxon>
        <taxon>Halobacteria</taxon>
        <taxon>Halobacteriales</taxon>
        <taxon>Haloarculaceae</taxon>
        <taxon>Halovenus</taxon>
    </lineage>
</organism>
<gene>
    <name evidence="1" type="ORF">ACFQJ7_13150</name>
</gene>
<dbReference type="GO" id="GO:0016787">
    <property type="term" value="F:hydrolase activity"/>
    <property type="evidence" value="ECO:0007669"/>
    <property type="project" value="UniProtKB-KW"/>
</dbReference>
<dbReference type="EMBL" id="JBHSZQ010000047">
    <property type="protein sequence ID" value="MFC7126958.1"/>
    <property type="molecule type" value="Genomic_DNA"/>
</dbReference>
<dbReference type="InterPro" id="IPR053145">
    <property type="entry name" value="AB_hydrolase_Est10"/>
</dbReference>
<name>A0ABD5XAL5_9EURY</name>
<evidence type="ECO:0000313" key="1">
    <source>
        <dbReference type="EMBL" id="MFC7126958.1"/>
    </source>
</evidence>
<dbReference type="PANTHER" id="PTHR43265">
    <property type="entry name" value="ESTERASE ESTD"/>
    <property type="match status" value="1"/>
</dbReference>
<dbReference type="Proteomes" id="UP001596414">
    <property type="component" value="Unassembled WGS sequence"/>
</dbReference>